<protein>
    <submittedName>
        <fullName evidence="2">Uncharacterized protein</fullName>
    </submittedName>
</protein>
<name>B9TMK6_RICCO</name>
<keyword evidence="3" id="KW-1185">Reference proteome</keyword>
<dbReference type="AlphaFoldDB" id="B9TMK6"/>
<sequence length="90" mass="9557">MHGHAGNGQVLHQRLLGFHGTHETHGAADDGGRPGAGRILQHVEQVEQGRRRIADGHHGAGQVRAPQLQRGGAARVAHVTGQRGHALVRQ</sequence>
<organism evidence="2 3">
    <name type="scientific">Ricinus communis</name>
    <name type="common">Castor bean</name>
    <dbReference type="NCBI Taxonomy" id="3988"/>
    <lineage>
        <taxon>Eukaryota</taxon>
        <taxon>Viridiplantae</taxon>
        <taxon>Streptophyta</taxon>
        <taxon>Embryophyta</taxon>
        <taxon>Tracheophyta</taxon>
        <taxon>Spermatophyta</taxon>
        <taxon>Magnoliopsida</taxon>
        <taxon>eudicotyledons</taxon>
        <taxon>Gunneridae</taxon>
        <taxon>Pentapetalae</taxon>
        <taxon>rosids</taxon>
        <taxon>fabids</taxon>
        <taxon>Malpighiales</taxon>
        <taxon>Euphorbiaceae</taxon>
        <taxon>Acalyphoideae</taxon>
        <taxon>Acalypheae</taxon>
        <taxon>Ricinus</taxon>
    </lineage>
</organism>
<proteinExistence type="predicted"/>
<dbReference type="Proteomes" id="UP000008311">
    <property type="component" value="Unassembled WGS sequence"/>
</dbReference>
<feature type="non-terminal residue" evidence="2">
    <location>
        <position position="90"/>
    </location>
</feature>
<dbReference type="InParanoid" id="B9TMK6"/>
<feature type="region of interest" description="Disordered" evidence="1">
    <location>
        <begin position="50"/>
        <end position="72"/>
    </location>
</feature>
<reference evidence="3" key="1">
    <citation type="journal article" date="2010" name="Nat. Biotechnol.">
        <title>Draft genome sequence of the oilseed species Ricinus communis.</title>
        <authorList>
            <person name="Chan A.P."/>
            <person name="Crabtree J."/>
            <person name="Zhao Q."/>
            <person name="Lorenzi H."/>
            <person name="Orvis J."/>
            <person name="Puiu D."/>
            <person name="Melake-Berhan A."/>
            <person name="Jones K.M."/>
            <person name="Redman J."/>
            <person name="Chen G."/>
            <person name="Cahoon E.B."/>
            <person name="Gedil M."/>
            <person name="Stanke M."/>
            <person name="Haas B.J."/>
            <person name="Wortman J.R."/>
            <person name="Fraser-Liggett C.M."/>
            <person name="Ravel J."/>
            <person name="Rabinowicz P.D."/>
        </authorList>
    </citation>
    <scope>NUCLEOTIDE SEQUENCE [LARGE SCALE GENOMIC DNA]</scope>
    <source>
        <strain evidence="3">cv. Hale</strain>
    </source>
</reference>
<evidence type="ECO:0000313" key="3">
    <source>
        <dbReference type="Proteomes" id="UP000008311"/>
    </source>
</evidence>
<feature type="compositionally biased region" description="Basic and acidic residues" evidence="1">
    <location>
        <begin position="20"/>
        <end position="32"/>
    </location>
</feature>
<evidence type="ECO:0000256" key="1">
    <source>
        <dbReference type="SAM" id="MobiDB-lite"/>
    </source>
</evidence>
<gene>
    <name evidence="2" type="ORF">RCOM_2045930</name>
</gene>
<evidence type="ECO:0000313" key="2">
    <source>
        <dbReference type="EMBL" id="EEF22907.1"/>
    </source>
</evidence>
<feature type="region of interest" description="Disordered" evidence="1">
    <location>
        <begin position="1"/>
        <end position="37"/>
    </location>
</feature>
<accession>B9TMK6</accession>
<dbReference type="EMBL" id="EQ989400">
    <property type="protein sequence ID" value="EEF22907.1"/>
    <property type="molecule type" value="Genomic_DNA"/>
</dbReference>